<feature type="coiled-coil region" evidence="7">
    <location>
        <begin position="376"/>
        <end position="403"/>
    </location>
</feature>
<dbReference type="InterPro" id="IPR014756">
    <property type="entry name" value="Ig_E-set"/>
</dbReference>
<dbReference type="Gene3D" id="2.120.10.30">
    <property type="entry name" value="TolB, C-terminal domain"/>
    <property type="match status" value="1"/>
</dbReference>
<keyword evidence="4" id="KW-0862">Zinc</keyword>
<dbReference type="InterPro" id="IPR001298">
    <property type="entry name" value="Filamin/ABP280_rpt"/>
</dbReference>
<evidence type="ECO:0000256" key="5">
    <source>
        <dbReference type="PROSITE-ProRule" id="PRU00087"/>
    </source>
</evidence>
<evidence type="ECO:0000256" key="3">
    <source>
        <dbReference type="ARBA" id="ARBA00022771"/>
    </source>
</evidence>
<dbReference type="InterPro" id="IPR017868">
    <property type="entry name" value="Filamin/ABP280_repeat-like"/>
</dbReference>
<dbReference type="PANTHER" id="PTHR24104:SF57">
    <property type="entry name" value="BEE-MILK PROTEIN"/>
    <property type="match status" value="1"/>
</dbReference>
<dbReference type="CDD" id="cd05819">
    <property type="entry name" value="NHL"/>
    <property type="match status" value="1"/>
</dbReference>
<dbReference type="PROSITE" id="PS50194">
    <property type="entry name" value="FILAMIN_REPEAT"/>
    <property type="match status" value="1"/>
</dbReference>
<dbReference type="GO" id="GO:0043161">
    <property type="term" value="P:proteasome-mediated ubiquitin-dependent protein catabolic process"/>
    <property type="evidence" value="ECO:0007669"/>
    <property type="project" value="TreeGrafter"/>
</dbReference>
<feature type="domain" description="DED" evidence="8">
    <location>
        <begin position="5"/>
        <end position="84"/>
    </location>
</feature>
<organism evidence="9 10">
    <name type="scientific">Stylophora pistillata</name>
    <name type="common">Smooth cauliflower coral</name>
    <dbReference type="NCBI Taxonomy" id="50429"/>
    <lineage>
        <taxon>Eukaryota</taxon>
        <taxon>Metazoa</taxon>
        <taxon>Cnidaria</taxon>
        <taxon>Anthozoa</taxon>
        <taxon>Hexacorallia</taxon>
        <taxon>Scleractinia</taxon>
        <taxon>Astrocoeniina</taxon>
        <taxon>Pocilloporidae</taxon>
        <taxon>Stylophora</taxon>
    </lineage>
</organism>
<feature type="domain" description="DED" evidence="8">
    <location>
        <begin position="91"/>
        <end position="170"/>
    </location>
</feature>
<dbReference type="Proteomes" id="UP000225706">
    <property type="component" value="Unassembled WGS sequence"/>
</dbReference>
<dbReference type="PROSITE" id="PS50168">
    <property type="entry name" value="DED"/>
    <property type="match status" value="2"/>
</dbReference>
<comment type="caution">
    <text evidence="9">The sequence shown here is derived from an EMBL/GenBank/DDBJ whole genome shotgun (WGS) entry which is preliminary data.</text>
</comment>
<dbReference type="GO" id="GO:0000209">
    <property type="term" value="P:protein polyubiquitination"/>
    <property type="evidence" value="ECO:0007669"/>
    <property type="project" value="TreeGrafter"/>
</dbReference>
<evidence type="ECO:0000256" key="4">
    <source>
        <dbReference type="ARBA" id="ARBA00022833"/>
    </source>
</evidence>
<reference evidence="10" key="1">
    <citation type="journal article" date="2017" name="bioRxiv">
        <title>Comparative analysis of the genomes of Stylophora pistillata and Acropora digitifera provides evidence for extensive differences between species of corals.</title>
        <authorList>
            <person name="Voolstra C.R."/>
            <person name="Li Y."/>
            <person name="Liew Y.J."/>
            <person name="Baumgarten S."/>
            <person name="Zoccola D."/>
            <person name="Flot J.-F."/>
            <person name="Tambutte S."/>
            <person name="Allemand D."/>
            <person name="Aranda M."/>
        </authorList>
    </citation>
    <scope>NUCLEOTIDE SEQUENCE [LARGE SCALE GENOMIC DNA]</scope>
</reference>
<dbReference type="Gene3D" id="1.10.533.10">
    <property type="entry name" value="Death Domain, Fas"/>
    <property type="match status" value="2"/>
</dbReference>
<dbReference type="Pfam" id="PF00630">
    <property type="entry name" value="Filamin"/>
    <property type="match status" value="1"/>
</dbReference>
<keyword evidence="1" id="KW-0479">Metal-binding</keyword>
<proteinExistence type="predicted"/>
<dbReference type="SUPFAM" id="SSF101898">
    <property type="entry name" value="NHL repeat"/>
    <property type="match status" value="1"/>
</dbReference>
<keyword evidence="7" id="KW-0175">Coiled coil</keyword>
<dbReference type="InterPro" id="IPR050952">
    <property type="entry name" value="TRIM-NHL_E3_ligases"/>
</dbReference>
<keyword evidence="10" id="KW-1185">Reference proteome</keyword>
<dbReference type="InterPro" id="IPR001875">
    <property type="entry name" value="DED_dom"/>
</dbReference>
<dbReference type="InterPro" id="IPR001258">
    <property type="entry name" value="NHL_repeat"/>
</dbReference>
<dbReference type="SUPFAM" id="SSF47986">
    <property type="entry name" value="DEATH domain"/>
    <property type="match status" value="2"/>
</dbReference>
<evidence type="ECO:0000259" key="8">
    <source>
        <dbReference type="PROSITE" id="PS50168"/>
    </source>
</evidence>
<dbReference type="InterPro" id="IPR011042">
    <property type="entry name" value="6-blade_b-propeller_TolB-like"/>
</dbReference>
<evidence type="ECO:0000256" key="2">
    <source>
        <dbReference type="ARBA" id="ARBA00022737"/>
    </source>
</evidence>
<dbReference type="EMBL" id="LSMT01000309">
    <property type="protein sequence ID" value="PFX20638.1"/>
    <property type="molecule type" value="Genomic_DNA"/>
</dbReference>
<evidence type="ECO:0000313" key="10">
    <source>
        <dbReference type="Proteomes" id="UP000225706"/>
    </source>
</evidence>
<name>A0A2B4RWD1_STYPI</name>
<dbReference type="InterPro" id="IPR011029">
    <property type="entry name" value="DEATH-like_dom_sf"/>
</dbReference>
<dbReference type="SUPFAM" id="SSF81296">
    <property type="entry name" value="E set domains"/>
    <property type="match status" value="1"/>
</dbReference>
<sequence length="902" mass="101960">MSNIEYRTLRCRVSQGIDWQTEGDTLLTLCEGLIAEGSEYNIGDAAALLRELEIQNNLGIDHLEVLKELLRGIEKWALIDKIVSFENKRKNYQRMLEKIICKLDELNDLERLINVSVPYLAEDRLGGIESVRVLFKELESKNRLGPAYLGILKKILEETGEDELLWEVNEFEKKRKDEDITDRQRKEAEERNQARAAAVYAVPRAVGRLMGAVNVHCNFKTVGGVVVAVGAGVVLYKYSRGDNDIQQFAHFFNGAILPAATSLRAIGNGSLCFTVQAENRAALQLLWQQYQTKILQTRLQAFLVSDEIRQLADGDEVIVTVYIDEQEYQDACLDFVMEERVFINEVNGSASQRNRRNSDSFVYMKPKESEVAAVLSSLKTAEIEFQQEQIDTLKNEIDRISKTCREQEEPDLEIKHLGFVTDQPDNEIRGETFTPPVFLDWSRRENVDSYLRCVKPGHGSNDSSYGSENEFGGYTWESSEDCTTKTPVLKPVPLEVNETELGNKEEFLRGLIGFNIEKHDFELPTYYFQAEESQGLFKAEAGREIKILFSTKDAKGDLLYDADNQVNVRIQTLSGSFVKKNIEDDLTGSYIVSFIPDSVGPHSVIITVNGQPLTDSPWSVEVYPHQYKCVFDITSNEARWPSIAVNKKTNEIAVACKDLVQILSADHSYVRDFRLGKESRIEDMDFTTNGSFIMIVRKLNTTFITFNPLSLLLFDQGGQFIKHIGEDYLKSPHSVSTSRDGNIVVCDCTDKSVKVLSPDGTKLLQSIKAPDCQSLPWYAVYHQHMFFVSYPASSCVKKFNEDGVFLYDIGSEGFGEGQLFAPYGLAIDKFDSLIIPNYGNRTLQAFTMDGKFLNTFTMDEKFRNTMDWRWSPELGIISGLSVASSNTGNLYVSDFGGVQVFQ</sequence>
<feature type="repeat" description="Filamin" evidence="5">
    <location>
        <begin position="535"/>
        <end position="622"/>
    </location>
</feature>
<dbReference type="GO" id="GO:0061630">
    <property type="term" value="F:ubiquitin protein ligase activity"/>
    <property type="evidence" value="ECO:0007669"/>
    <property type="project" value="TreeGrafter"/>
</dbReference>
<evidence type="ECO:0000256" key="6">
    <source>
        <dbReference type="PROSITE-ProRule" id="PRU00504"/>
    </source>
</evidence>
<evidence type="ECO:0000256" key="1">
    <source>
        <dbReference type="ARBA" id="ARBA00022723"/>
    </source>
</evidence>
<evidence type="ECO:0000313" key="9">
    <source>
        <dbReference type="EMBL" id="PFX20638.1"/>
    </source>
</evidence>
<dbReference type="OrthoDB" id="5984230at2759"/>
<gene>
    <name evidence="9" type="primary">TRIM2</name>
    <name evidence="9" type="ORF">AWC38_SpisGene14913</name>
</gene>
<dbReference type="GO" id="GO:0042981">
    <property type="term" value="P:regulation of apoptotic process"/>
    <property type="evidence" value="ECO:0007669"/>
    <property type="project" value="InterPro"/>
</dbReference>
<evidence type="ECO:0000256" key="7">
    <source>
        <dbReference type="SAM" id="Coils"/>
    </source>
</evidence>
<feature type="repeat" description="NHL" evidence="6">
    <location>
        <begin position="718"/>
        <end position="759"/>
    </location>
</feature>
<dbReference type="SMART" id="SM00557">
    <property type="entry name" value="IG_FLMN"/>
    <property type="match status" value="1"/>
</dbReference>
<keyword evidence="2" id="KW-0677">Repeat</keyword>
<dbReference type="Gene3D" id="2.60.40.10">
    <property type="entry name" value="Immunoglobulins"/>
    <property type="match status" value="1"/>
</dbReference>
<keyword evidence="3" id="KW-0863">Zinc-finger</keyword>
<dbReference type="PROSITE" id="PS51125">
    <property type="entry name" value="NHL"/>
    <property type="match status" value="1"/>
</dbReference>
<accession>A0A2B4RWD1</accession>
<dbReference type="AlphaFoldDB" id="A0A2B4RWD1"/>
<protein>
    <submittedName>
        <fullName evidence="9">Tripartite motif-containing protein 2</fullName>
    </submittedName>
</protein>
<dbReference type="PANTHER" id="PTHR24104">
    <property type="entry name" value="E3 UBIQUITIN-PROTEIN LIGASE NHLRC1-RELATED"/>
    <property type="match status" value="1"/>
</dbReference>
<dbReference type="GO" id="GO:0008270">
    <property type="term" value="F:zinc ion binding"/>
    <property type="evidence" value="ECO:0007669"/>
    <property type="project" value="UniProtKB-KW"/>
</dbReference>
<dbReference type="InterPro" id="IPR013783">
    <property type="entry name" value="Ig-like_fold"/>
</dbReference>